<sequence>MRDLIERHLEAHSIDEQMRRAVIVARDTDPTEDALTADLTVWDD</sequence>
<dbReference type="EMBL" id="JACIJR010000006">
    <property type="protein sequence ID" value="MBB5730035.1"/>
    <property type="molecule type" value="Genomic_DNA"/>
</dbReference>
<dbReference type="RefSeq" id="WP_260160989.1">
    <property type="nucleotide sequence ID" value="NZ_BMJP01000004.1"/>
</dbReference>
<comment type="caution">
    <text evidence="1">The sequence shown here is derived from an EMBL/GenBank/DDBJ whole genome shotgun (WGS) entry which is preliminary data.</text>
</comment>
<accession>A0A7W9BTW6</accession>
<keyword evidence="2" id="KW-1185">Reference proteome</keyword>
<dbReference type="AlphaFoldDB" id="A0A7W9BTW6"/>
<gene>
    <name evidence="1" type="ORF">FHS99_002533</name>
</gene>
<reference evidence="1 2" key="1">
    <citation type="submission" date="2020-08" db="EMBL/GenBank/DDBJ databases">
        <title>Genomic Encyclopedia of Type Strains, Phase IV (KMG-IV): sequencing the most valuable type-strain genomes for metagenomic binning, comparative biology and taxonomic classification.</title>
        <authorList>
            <person name="Goeker M."/>
        </authorList>
    </citation>
    <scope>NUCLEOTIDE SEQUENCE [LARGE SCALE GENOMIC DNA]</scope>
    <source>
        <strain evidence="1 2">DSM 103336</strain>
    </source>
</reference>
<evidence type="ECO:0000313" key="2">
    <source>
        <dbReference type="Proteomes" id="UP000546701"/>
    </source>
</evidence>
<name>A0A7W9BTW6_9SPHN</name>
<evidence type="ECO:0000313" key="1">
    <source>
        <dbReference type="EMBL" id="MBB5730035.1"/>
    </source>
</evidence>
<protein>
    <submittedName>
        <fullName evidence="1">Uncharacterized protein</fullName>
    </submittedName>
</protein>
<organism evidence="1 2">
    <name type="scientific">Sphingomonas prati</name>
    <dbReference type="NCBI Taxonomy" id="1843237"/>
    <lineage>
        <taxon>Bacteria</taxon>
        <taxon>Pseudomonadati</taxon>
        <taxon>Pseudomonadota</taxon>
        <taxon>Alphaproteobacteria</taxon>
        <taxon>Sphingomonadales</taxon>
        <taxon>Sphingomonadaceae</taxon>
        <taxon>Sphingomonas</taxon>
    </lineage>
</organism>
<proteinExistence type="predicted"/>
<dbReference type="Proteomes" id="UP000546701">
    <property type="component" value="Unassembled WGS sequence"/>
</dbReference>